<organism evidence="12 13">
    <name type="scientific">Clupea harengus</name>
    <name type="common">Atlantic herring</name>
    <dbReference type="NCBI Taxonomy" id="7950"/>
    <lineage>
        <taxon>Eukaryota</taxon>
        <taxon>Metazoa</taxon>
        <taxon>Chordata</taxon>
        <taxon>Craniata</taxon>
        <taxon>Vertebrata</taxon>
        <taxon>Euteleostomi</taxon>
        <taxon>Actinopterygii</taxon>
        <taxon>Neopterygii</taxon>
        <taxon>Teleostei</taxon>
        <taxon>Clupei</taxon>
        <taxon>Clupeiformes</taxon>
        <taxon>Clupeoidei</taxon>
        <taxon>Clupeidae</taxon>
        <taxon>Clupea</taxon>
    </lineage>
</organism>
<protein>
    <submittedName>
        <fullName evidence="13">Succinate receptor 1-like</fullName>
    </submittedName>
</protein>
<evidence type="ECO:0000313" key="12">
    <source>
        <dbReference type="Proteomes" id="UP000515152"/>
    </source>
</evidence>
<evidence type="ECO:0000256" key="8">
    <source>
        <dbReference type="ARBA" id="ARBA00023224"/>
    </source>
</evidence>
<keyword evidence="8 9" id="KW-0807">Transducer</keyword>
<comment type="similarity">
    <text evidence="9">Belongs to the G-protein coupled receptor 1 family.</text>
</comment>
<keyword evidence="2" id="KW-1003">Cell membrane</keyword>
<reference evidence="13" key="1">
    <citation type="submission" date="2025-08" db="UniProtKB">
        <authorList>
            <consortium name="RefSeq"/>
        </authorList>
    </citation>
    <scope>IDENTIFICATION</scope>
</reference>
<evidence type="ECO:0000256" key="7">
    <source>
        <dbReference type="ARBA" id="ARBA00023170"/>
    </source>
</evidence>
<keyword evidence="12" id="KW-1185">Reference proteome</keyword>
<dbReference type="GO" id="GO:0005886">
    <property type="term" value="C:plasma membrane"/>
    <property type="evidence" value="ECO:0007669"/>
    <property type="project" value="UniProtKB-SubCell"/>
</dbReference>
<dbReference type="GO" id="GO:0004930">
    <property type="term" value="F:G protein-coupled receptor activity"/>
    <property type="evidence" value="ECO:0007669"/>
    <property type="project" value="UniProtKB-KW"/>
</dbReference>
<evidence type="ECO:0000256" key="9">
    <source>
        <dbReference type="RuleBase" id="RU000688"/>
    </source>
</evidence>
<dbReference type="InterPro" id="IPR017452">
    <property type="entry name" value="GPCR_Rhodpsn_7TM"/>
</dbReference>
<dbReference type="Gene3D" id="1.20.1070.10">
    <property type="entry name" value="Rhodopsin 7-helix transmembrane proteins"/>
    <property type="match status" value="1"/>
</dbReference>
<dbReference type="PROSITE" id="PS50262">
    <property type="entry name" value="G_PROTEIN_RECEP_F1_2"/>
    <property type="match status" value="1"/>
</dbReference>
<evidence type="ECO:0000256" key="6">
    <source>
        <dbReference type="ARBA" id="ARBA00023136"/>
    </source>
</evidence>
<proteinExistence type="inferred from homology"/>
<dbReference type="Pfam" id="PF00001">
    <property type="entry name" value="7tm_1"/>
    <property type="match status" value="1"/>
</dbReference>
<evidence type="ECO:0000256" key="4">
    <source>
        <dbReference type="ARBA" id="ARBA00022989"/>
    </source>
</evidence>
<dbReference type="SUPFAM" id="SSF81321">
    <property type="entry name" value="Family A G protein-coupled receptor-like"/>
    <property type="match status" value="1"/>
</dbReference>
<keyword evidence="7 9" id="KW-0675">Receptor</keyword>
<sequence length="126" mass="14388">MEETSPVNCVLNRYILFVNMYSSVLFMVLVSLDRYLLLCHPRRNHVLLTPRVAVLASILTWVFVNIEMTPLIYYAIKDNARTNGTMCHDFASLSQSWGLLVYSLGLTLLGYILPLVALFLCTRKIT</sequence>
<dbReference type="Proteomes" id="UP000515152">
    <property type="component" value="Chromosome 9"/>
</dbReference>
<keyword evidence="5 9" id="KW-0297">G-protein coupled receptor</keyword>
<gene>
    <name evidence="13" type="primary">LOC105895768</name>
</gene>
<accession>A0A6P8FSY1</accession>
<evidence type="ECO:0000256" key="2">
    <source>
        <dbReference type="ARBA" id="ARBA00022475"/>
    </source>
</evidence>
<evidence type="ECO:0000313" key="13">
    <source>
        <dbReference type="RefSeq" id="XP_031429674.1"/>
    </source>
</evidence>
<evidence type="ECO:0000256" key="1">
    <source>
        <dbReference type="ARBA" id="ARBA00004651"/>
    </source>
</evidence>
<evidence type="ECO:0000256" key="10">
    <source>
        <dbReference type="SAM" id="Phobius"/>
    </source>
</evidence>
<dbReference type="GeneID" id="105895768"/>
<keyword evidence="4 10" id="KW-1133">Transmembrane helix</keyword>
<dbReference type="PRINTS" id="PR00237">
    <property type="entry name" value="GPCRRHODOPSN"/>
</dbReference>
<feature type="transmembrane region" description="Helical" evidence="10">
    <location>
        <begin position="14"/>
        <end position="32"/>
    </location>
</feature>
<dbReference type="PROSITE" id="PS00237">
    <property type="entry name" value="G_PROTEIN_RECEP_F1_1"/>
    <property type="match status" value="1"/>
</dbReference>
<evidence type="ECO:0000256" key="3">
    <source>
        <dbReference type="ARBA" id="ARBA00022692"/>
    </source>
</evidence>
<dbReference type="PANTHER" id="PTHR24231">
    <property type="entry name" value="PURINOCEPTOR-RELATED G-PROTEIN COUPLED RECEPTOR"/>
    <property type="match status" value="1"/>
</dbReference>
<evidence type="ECO:0000259" key="11">
    <source>
        <dbReference type="PROSITE" id="PS50262"/>
    </source>
</evidence>
<dbReference type="InterPro" id="IPR000276">
    <property type="entry name" value="GPCR_Rhodpsn"/>
</dbReference>
<keyword evidence="6 10" id="KW-0472">Membrane</keyword>
<keyword evidence="3 9" id="KW-0812">Transmembrane</keyword>
<feature type="transmembrane region" description="Helical" evidence="10">
    <location>
        <begin position="52"/>
        <end position="76"/>
    </location>
</feature>
<feature type="transmembrane region" description="Helical" evidence="10">
    <location>
        <begin position="96"/>
        <end position="121"/>
    </location>
</feature>
<comment type="subcellular location">
    <subcellularLocation>
        <location evidence="1">Cell membrane</location>
        <topology evidence="1">Multi-pass membrane protein</topology>
    </subcellularLocation>
</comment>
<evidence type="ECO:0000256" key="5">
    <source>
        <dbReference type="ARBA" id="ARBA00023040"/>
    </source>
</evidence>
<dbReference type="RefSeq" id="XP_031429674.1">
    <property type="nucleotide sequence ID" value="XM_031573814.2"/>
</dbReference>
<dbReference type="PANTHER" id="PTHR24231:SF14">
    <property type="entry name" value="SUCCINATE RECEPTOR 1"/>
    <property type="match status" value="1"/>
</dbReference>
<dbReference type="AlphaFoldDB" id="A0A6P8FSY1"/>
<dbReference type="OrthoDB" id="9927220at2759"/>
<name>A0A6P8FSY1_CLUHA</name>
<dbReference type="KEGG" id="char:105895768"/>
<feature type="domain" description="G-protein coupled receptors family 1 profile" evidence="11">
    <location>
        <begin position="1"/>
        <end position="126"/>
    </location>
</feature>